<evidence type="ECO:0000256" key="4">
    <source>
        <dbReference type="RuleBase" id="RU369035"/>
    </source>
</evidence>
<gene>
    <name evidence="7" type="ORF">Kpol_1019p9</name>
</gene>
<dbReference type="PANTHER" id="PTHR19980">
    <property type="entry name" value="RNA CLEAVAGE STIMULATION FACTOR"/>
    <property type="match status" value="1"/>
</dbReference>
<dbReference type="GO" id="GO:0005739">
    <property type="term" value="C:mitochondrion"/>
    <property type="evidence" value="ECO:0007669"/>
    <property type="project" value="EnsemblFungi"/>
</dbReference>
<dbReference type="OMA" id="PKRQYFK"/>
<keyword evidence="2 4" id="KW-0539">Nucleus</keyword>
<dbReference type="eggNOG" id="KOG1914">
    <property type="taxonomic scope" value="Eukaryota"/>
</dbReference>
<keyword evidence="4" id="KW-0507">mRNA processing</keyword>
<evidence type="ECO:0000313" key="8">
    <source>
        <dbReference type="Proteomes" id="UP000000267"/>
    </source>
</evidence>
<keyword evidence="1" id="KW-0677">Repeat</keyword>
<comment type="function">
    <text evidence="4">Component of the cleavage factor IA (CFIA) complex, which is involved in the endonucleolytic cleavage during polyadenylation-dependent pre-mRNA 3'-end formation.</text>
</comment>
<dbReference type="RefSeq" id="XP_001643747.1">
    <property type="nucleotide sequence ID" value="XM_001643697.1"/>
</dbReference>
<dbReference type="HOGENOM" id="CLU_007630_0_1_1"/>
<dbReference type="InterPro" id="IPR011990">
    <property type="entry name" value="TPR-like_helical_dom_sf"/>
</dbReference>
<feature type="compositionally biased region" description="Basic and acidic residues" evidence="5">
    <location>
        <begin position="579"/>
        <end position="590"/>
    </location>
</feature>
<organism evidence="8">
    <name type="scientific">Vanderwaltozyma polyspora (strain ATCC 22028 / DSM 70294 / BCRC 21397 / CBS 2163 / NBRC 10782 / NRRL Y-8283 / UCD 57-17)</name>
    <name type="common">Kluyveromyces polysporus</name>
    <dbReference type="NCBI Taxonomy" id="436907"/>
    <lineage>
        <taxon>Eukaryota</taxon>
        <taxon>Fungi</taxon>
        <taxon>Dikarya</taxon>
        <taxon>Ascomycota</taxon>
        <taxon>Saccharomycotina</taxon>
        <taxon>Saccharomycetes</taxon>
        <taxon>Saccharomycetales</taxon>
        <taxon>Saccharomycetaceae</taxon>
        <taxon>Vanderwaltozyma</taxon>
    </lineage>
</organism>
<keyword evidence="4" id="KW-0963">Cytoplasm</keyword>
<dbReference type="SMART" id="SM00386">
    <property type="entry name" value="HAT"/>
    <property type="match status" value="7"/>
</dbReference>
<dbReference type="GeneID" id="5543995"/>
<dbReference type="AlphaFoldDB" id="A7TPA2"/>
<dbReference type="Gene3D" id="1.25.40.1040">
    <property type="match status" value="1"/>
</dbReference>
<dbReference type="SUPFAM" id="SSF48452">
    <property type="entry name" value="TPR-like"/>
    <property type="match status" value="1"/>
</dbReference>
<proteinExistence type="predicted"/>
<evidence type="ECO:0000256" key="3">
    <source>
        <dbReference type="ARBA" id="ARBA00026188"/>
    </source>
</evidence>
<dbReference type="Gene3D" id="6.10.250.1660">
    <property type="match status" value="1"/>
</dbReference>
<dbReference type="Proteomes" id="UP000000267">
    <property type="component" value="Unassembled WGS sequence"/>
</dbReference>
<evidence type="ECO:0000259" key="6">
    <source>
        <dbReference type="Pfam" id="PF05843"/>
    </source>
</evidence>
<feature type="region of interest" description="Disordered" evidence="5">
    <location>
        <begin position="567"/>
        <end position="597"/>
    </location>
</feature>
<dbReference type="GO" id="GO:0005829">
    <property type="term" value="C:cytosol"/>
    <property type="evidence" value="ECO:0007669"/>
    <property type="project" value="EnsemblFungi"/>
</dbReference>
<sequence length="643" mass="76661">MSDSNNIDKDEIVLLKQRIQDHPVDILGYLELIKVLEKSDNFAESREVYDQLHKRFPFYSPLWTIQLKNELQRDEFETVEKLLAQCLSGDLENNDLALWSTYLDYVRRKNNIITGGQEARAIVIKAFDLVLEKCATFEPRSSQFWNDYLGFLETWKPVNKWEEQQRIDLIRSLYKKMLCVPFDNLEKMWSRYTQWEQDTNNLTARKFIGEISSEYMKARSCYQEWLNLTSNLRRVSPNSLNSANKKNIPQYDNESIAFDQLKIWRNWIKWEKENKLLLSDDLLRKRILYIYRQGIQNLLFVPEIWYQYSMYDNEILQRQQILSIAVLANPNSATLTFKLAECFESNNNNEKVQETFENCTKCLINDYNKILEECANDNDHPTVYRVRHELTFVYCIYMNTMKRLSGLSAARVVFGKCRKWKGILTHIIYIENAYLEFQNQFDYKTAFKVLELGLKFFQNDGKYINKYLDFLILLNRDSQIKTLFESSVEKVNDLTQLKSIFKKMIAYESKFGNLGNVYALEERYFKKFPNEKLIETFTERYTIQNENVLKKLELTYLQQENRFNNEHELDTSQFNPMKRSLENDQNDNHEKKMKSNPSIPPEIFDLLTVLPKRQYFKTALLDPHKFINYLNDQVELPSSSDKV</sequence>
<protein>
    <recommendedName>
        <fullName evidence="3 4">mRNA 3'-end-processing protein RNA14</fullName>
    </recommendedName>
</protein>
<dbReference type="GO" id="GO:0072423">
    <property type="term" value="P:response to DNA damage checkpoint signaling"/>
    <property type="evidence" value="ECO:0007669"/>
    <property type="project" value="EnsemblFungi"/>
</dbReference>
<dbReference type="Pfam" id="PF05843">
    <property type="entry name" value="Suf"/>
    <property type="match status" value="1"/>
</dbReference>
<evidence type="ECO:0000256" key="2">
    <source>
        <dbReference type="ARBA" id="ARBA00023242"/>
    </source>
</evidence>
<dbReference type="InterPro" id="IPR045243">
    <property type="entry name" value="Rna14-like"/>
</dbReference>
<dbReference type="KEGG" id="vpo:Kpol_1019p9"/>
<dbReference type="GO" id="GO:0003729">
    <property type="term" value="F:mRNA binding"/>
    <property type="evidence" value="ECO:0007669"/>
    <property type="project" value="TreeGrafter"/>
</dbReference>
<dbReference type="STRING" id="436907.A7TPA2"/>
<keyword evidence="8" id="KW-1185">Reference proteome</keyword>
<feature type="domain" description="Suppressor of forked" evidence="6">
    <location>
        <begin position="11"/>
        <end position="554"/>
    </location>
</feature>
<dbReference type="InterPro" id="IPR008847">
    <property type="entry name" value="Suf"/>
</dbReference>
<accession>A7TPA2</accession>
<reference evidence="7 8" key="1">
    <citation type="journal article" date="2007" name="Proc. Natl. Acad. Sci. U.S.A.">
        <title>Independent sorting-out of thousands of duplicated gene pairs in two yeast species descended from a whole-genome duplication.</title>
        <authorList>
            <person name="Scannell D.R."/>
            <person name="Frank A.C."/>
            <person name="Conant G.C."/>
            <person name="Byrne K.P."/>
            <person name="Woolfit M."/>
            <person name="Wolfe K.H."/>
        </authorList>
    </citation>
    <scope>NUCLEOTIDE SEQUENCE [LARGE SCALE GENOMIC DNA]</scope>
    <source>
        <strain evidence="8">ATCC 22028 / DSM 70294 / BCRC 21397 / CBS 2163 / NBRC 10782 / NRRL Y-8283 / UCD 57-17</strain>
    </source>
</reference>
<evidence type="ECO:0000256" key="1">
    <source>
        <dbReference type="ARBA" id="ARBA00022737"/>
    </source>
</evidence>
<comment type="subcellular location">
    <subcellularLocation>
        <location evidence="4">Nucleus</location>
    </subcellularLocation>
    <subcellularLocation>
        <location evidence="4">Cytoplasm</location>
    </subcellularLocation>
    <text evidence="4">Nucleus and/or cytoplasm.</text>
</comment>
<dbReference type="InParanoid" id="A7TPA2"/>
<evidence type="ECO:0000256" key="5">
    <source>
        <dbReference type="SAM" id="MobiDB-lite"/>
    </source>
</evidence>
<dbReference type="InterPro" id="IPR003107">
    <property type="entry name" value="HAT"/>
</dbReference>
<dbReference type="PhylomeDB" id="A7TPA2"/>
<name>A7TPA2_VANPO</name>
<dbReference type="GO" id="GO:0005848">
    <property type="term" value="C:mRNA cleavage stimulating factor complex"/>
    <property type="evidence" value="ECO:0007669"/>
    <property type="project" value="EnsemblFungi"/>
</dbReference>
<dbReference type="EMBL" id="DS480440">
    <property type="protein sequence ID" value="EDO15889.1"/>
    <property type="molecule type" value="Genomic_DNA"/>
</dbReference>
<evidence type="ECO:0000313" key="7">
    <source>
        <dbReference type="EMBL" id="EDO15889.1"/>
    </source>
</evidence>
<dbReference type="OrthoDB" id="26282at2759"/>
<dbReference type="FunCoup" id="A7TPA2">
    <property type="interactions" value="1232"/>
</dbReference>
<dbReference type="GO" id="GO:0180010">
    <property type="term" value="P:co-transcriptional mRNA 3'-end processing, cleavage and polyadenylation pathway"/>
    <property type="evidence" value="ECO:0007669"/>
    <property type="project" value="UniProtKB-UniRule"/>
</dbReference>
<dbReference type="PANTHER" id="PTHR19980:SF0">
    <property type="entry name" value="CLEAVAGE STIMULATION FACTOR SUBUNIT 3"/>
    <property type="match status" value="1"/>
</dbReference>